<evidence type="ECO:0000313" key="8">
    <source>
        <dbReference type="Proteomes" id="UP000262142"/>
    </source>
</evidence>
<keyword evidence="3 6" id="KW-0812">Transmembrane</keyword>
<protein>
    <submittedName>
        <fullName evidence="7">Polysaccharide biosynthesis protein</fullName>
    </submittedName>
</protein>
<dbReference type="OrthoDB" id="1186186at2"/>
<dbReference type="InterPro" id="IPR050833">
    <property type="entry name" value="Poly_Biosynth_Transport"/>
</dbReference>
<dbReference type="PANTHER" id="PTHR30250:SF11">
    <property type="entry name" value="O-ANTIGEN TRANSPORTER-RELATED"/>
    <property type="match status" value="1"/>
</dbReference>
<keyword evidence="5 6" id="KW-0472">Membrane</keyword>
<feature type="transmembrane region" description="Helical" evidence="6">
    <location>
        <begin position="363"/>
        <end position="383"/>
    </location>
</feature>
<gene>
    <name evidence="7" type="ORF">SAMEA104719789_00087</name>
</gene>
<comment type="subcellular location">
    <subcellularLocation>
        <location evidence="1">Cell membrane</location>
        <topology evidence="1">Multi-pass membrane protein</topology>
    </subcellularLocation>
</comment>
<dbReference type="InterPro" id="IPR002797">
    <property type="entry name" value="Polysacc_synth"/>
</dbReference>
<evidence type="ECO:0000256" key="1">
    <source>
        <dbReference type="ARBA" id="ARBA00004651"/>
    </source>
</evidence>
<dbReference type="RefSeq" id="WP_119058708.1">
    <property type="nucleotide sequence ID" value="NZ_UNSC01000001.1"/>
</dbReference>
<dbReference type="EMBL" id="UNSC01000001">
    <property type="protein sequence ID" value="SZD70996.1"/>
    <property type="molecule type" value="Genomic_DNA"/>
</dbReference>
<evidence type="ECO:0000256" key="4">
    <source>
        <dbReference type="ARBA" id="ARBA00022989"/>
    </source>
</evidence>
<evidence type="ECO:0000256" key="3">
    <source>
        <dbReference type="ARBA" id="ARBA00022692"/>
    </source>
</evidence>
<feature type="transmembrane region" description="Helical" evidence="6">
    <location>
        <begin position="254"/>
        <end position="273"/>
    </location>
</feature>
<evidence type="ECO:0000313" key="7">
    <source>
        <dbReference type="EMBL" id="SZD70996.1"/>
    </source>
</evidence>
<keyword evidence="8" id="KW-1185">Reference proteome</keyword>
<dbReference type="PANTHER" id="PTHR30250">
    <property type="entry name" value="PST FAMILY PREDICTED COLANIC ACID TRANSPORTER"/>
    <property type="match status" value="1"/>
</dbReference>
<feature type="transmembrane region" description="Helical" evidence="6">
    <location>
        <begin position="183"/>
        <end position="203"/>
    </location>
</feature>
<feature type="transmembrane region" description="Helical" evidence="6">
    <location>
        <begin position="89"/>
        <end position="116"/>
    </location>
</feature>
<name>A0A383TVI9_9FLAO</name>
<dbReference type="Pfam" id="PF01943">
    <property type="entry name" value="Polysacc_synt"/>
    <property type="match status" value="1"/>
</dbReference>
<feature type="transmembrane region" description="Helical" evidence="6">
    <location>
        <begin position="20"/>
        <end position="42"/>
    </location>
</feature>
<proteinExistence type="predicted"/>
<dbReference type="AlphaFoldDB" id="A0A383TVI9"/>
<evidence type="ECO:0000256" key="5">
    <source>
        <dbReference type="ARBA" id="ARBA00023136"/>
    </source>
</evidence>
<reference evidence="7 8" key="1">
    <citation type="submission" date="2018-09" db="EMBL/GenBank/DDBJ databases">
        <authorList>
            <consortium name="Pathogen Informatics"/>
        </authorList>
    </citation>
    <scope>NUCLEOTIDE SEQUENCE [LARGE SCALE GENOMIC DNA]</scope>
    <source>
        <strain evidence="7 8">OH-22767</strain>
    </source>
</reference>
<accession>A0A383TVI9</accession>
<feature type="transmembrane region" description="Helical" evidence="6">
    <location>
        <begin position="160"/>
        <end position="177"/>
    </location>
</feature>
<feature type="transmembrane region" description="Helical" evidence="6">
    <location>
        <begin position="122"/>
        <end position="139"/>
    </location>
</feature>
<organism evidence="7 8">
    <name type="scientific">Candidatus Ornithobacterium hominis</name>
    <dbReference type="NCBI Taxonomy" id="2497989"/>
    <lineage>
        <taxon>Bacteria</taxon>
        <taxon>Pseudomonadati</taxon>
        <taxon>Bacteroidota</taxon>
        <taxon>Flavobacteriia</taxon>
        <taxon>Flavobacteriales</taxon>
        <taxon>Weeksellaceae</taxon>
        <taxon>Ornithobacterium</taxon>
    </lineage>
</organism>
<evidence type="ECO:0000256" key="2">
    <source>
        <dbReference type="ARBA" id="ARBA00022475"/>
    </source>
</evidence>
<keyword evidence="2" id="KW-1003">Cell membrane</keyword>
<sequence>MQVKKTFEFLQKFNANSGTWVFAATLFNKLILFVIKLGILFYFEKAVYGQITYAVSIVAFFTPFVGLGSPSGLLRYGSIVKSAQEKKEISHYVFTQGLGFSLMMAVLLLPIVWFFAKDNATTYLFLAILCFRVVSLFLFNYQSVEMRIQDLNKRFAQFDLVNSLLLLAGALVLTLLFNAIGYILSLVLVPIFVFILYAIKFGWPQWRKKISDNISLKSFWAYSVWASFSNVLTETVFIVDTILIGLLMSDTAVAEYNVAGLIPINILILPIIFMKTDFPQIARNFKNRNFLKNYYQQFFILFLIVCTAGMLIAYFLGDWILSFFGKDYEPYSIFIILMLGASISILFRIPLTNMISAFGKTRFNTITGFITILADIGLNLYAIPRYGLIGAAWATTSALILSGLLSLIYFFYYLKKETI</sequence>
<dbReference type="GO" id="GO:0005886">
    <property type="term" value="C:plasma membrane"/>
    <property type="evidence" value="ECO:0007669"/>
    <property type="project" value="UniProtKB-SubCell"/>
</dbReference>
<keyword evidence="4 6" id="KW-1133">Transmembrane helix</keyword>
<feature type="transmembrane region" description="Helical" evidence="6">
    <location>
        <begin position="48"/>
        <end position="68"/>
    </location>
</feature>
<evidence type="ECO:0000256" key="6">
    <source>
        <dbReference type="SAM" id="Phobius"/>
    </source>
</evidence>
<feature type="transmembrane region" description="Helical" evidence="6">
    <location>
        <begin position="224"/>
        <end position="248"/>
    </location>
</feature>
<feature type="transmembrane region" description="Helical" evidence="6">
    <location>
        <begin position="294"/>
        <end position="316"/>
    </location>
</feature>
<feature type="transmembrane region" description="Helical" evidence="6">
    <location>
        <begin position="331"/>
        <end position="351"/>
    </location>
</feature>
<feature type="transmembrane region" description="Helical" evidence="6">
    <location>
        <begin position="389"/>
        <end position="414"/>
    </location>
</feature>
<dbReference type="Proteomes" id="UP000262142">
    <property type="component" value="Unassembled WGS sequence"/>
</dbReference>